<feature type="domain" description="HAT C-terminal dimerisation" evidence="1">
    <location>
        <begin position="67"/>
        <end position="103"/>
    </location>
</feature>
<evidence type="ECO:0000313" key="3">
    <source>
        <dbReference type="Proteomes" id="UP000828390"/>
    </source>
</evidence>
<reference evidence="2" key="1">
    <citation type="journal article" date="2019" name="bioRxiv">
        <title>The Genome of the Zebra Mussel, Dreissena polymorpha: A Resource for Invasive Species Research.</title>
        <authorList>
            <person name="McCartney M.A."/>
            <person name="Auch B."/>
            <person name="Kono T."/>
            <person name="Mallez S."/>
            <person name="Zhang Y."/>
            <person name="Obille A."/>
            <person name="Becker A."/>
            <person name="Abrahante J.E."/>
            <person name="Garbe J."/>
            <person name="Badalamenti J.P."/>
            <person name="Herman A."/>
            <person name="Mangelson H."/>
            <person name="Liachko I."/>
            <person name="Sullivan S."/>
            <person name="Sone E.D."/>
            <person name="Koren S."/>
            <person name="Silverstein K.A.T."/>
            <person name="Beckman K.B."/>
            <person name="Gohl D.M."/>
        </authorList>
    </citation>
    <scope>NUCLEOTIDE SEQUENCE</scope>
    <source>
        <strain evidence="2">Duluth1</strain>
        <tissue evidence="2">Whole animal</tissue>
    </source>
</reference>
<keyword evidence="3" id="KW-1185">Reference proteome</keyword>
<dbReference type="GO" id="GO:0046983">
    <property type="term" value="F:protein dimerization activity"/>
    <property type="evidence" value="ECO:0007669"/>
    <property type="project" value="InterPro"/>
</dbReference>
<dbReference type="Pfam" id="PF05699">
    <property type="entry name" value="Dimer_Tnp_hAT"/>
    <property type="match status" value="1"/>
</dbReference>
<accession>A0A9D4RGE4</accession>
<dbReference type="EMBL" id="JAIWYP010000002">
    <property type="protein sequence ID" value="KAH3867571.1"/>
    <property type="molecule type" value="Genomic_DNA"/>
</dbReference>
<gene>
    <name evidence="2" type="ORF">DPMN_030703</name>
</gene>
<evidence type="ECO:0000313" key="2">
    <source>
        <dbReference type="EMBL" id="KAH3867571.1"/>
    </source>
</evidence>
<dbReference type="InterPro" id="IPR008906">
    <property type="entry name" value="HATC_C_dom"/>
</dbReference>
<dbReference type="Proteomes" id="UP000828390">
    <property type="component" value="Unassembled WGS sequence"/>
</dbReference>
<evidence type="ECO:0000259" key="1">
    <source>
        <dbReference type="Pfam" id="PF05699"/>
    </source>
</evidence>
<organism evidence="2 3">
    <name type="scientific">Dreissena polymorpha</name>
    <name type="common">Zebra mussel</name>
    <name type="synonym">Mytilus polymorpha</name>
    <dbReference type="NCBI Taxonomy" id="45954"/>
    <lineage>
        <taxon>Eukaryota</taxon>
        <taxon>Metazoa</taxon>
        <taxon>Spiralia</taxon>
        <taxon>Lophotrochozoa</taxon>
        <taxon>Mollusca</taxon>
        <taxon>Bivalvia</taxon>
        <taxon>Autobranchia</taxon>
        <taxon>Heteroconchia</taxon>
        <taxon>Euheterodonta</taxon>
        <taxon>Imparidentia</taxon>
        <taxon>Neoheterodontei</taxon>
        <taxon>Myida</taxon>
        <taxon>Dreissenoidea</taxon>
        <taxon>Dreissenidae</taxon>
        <taxon>Dreissena</taxon>
    </lineage>
</organism>
<sequence length="105" mass="12338">MQYLLPDRVQDLYNDQQTKAIYSAAQADLEVNMEAFHREWQRWKFRCEQTQIPSTLSLETMLLALPEDLCPNVARCFHPLLVMPVSTASAERSFSTMRRPKTYLR</sequence>
<proteinExistence type="predicted"/>
<dbReference type="AlphaFoldDB" id="A0A9D4RGE4"/>
<protein>
    <recommendedName>
        <fullName evidence="1">HAT C-terminal dimerisation domain-containing protein</fullName>
    </recommendedName>
</protein>
<comment type="caution">
    <text evidence="2">The sequence shown here is derived from an EMBL/GenBank/DDBJ whole genome shotgun (WGS) entry which is preliminary data.</text>
</comment>
<name>A0A9D4RGE4_DREPO</name>
<reference evidence="2" key="2">
    <citation type="submission" date="2020-11" db="EMBL/GenBank/DDBJ databases">
        <authorList>
            <person name="McCartney M.A."/>
            <person name="Auch B."/>
            <person name="Kono T."/>
            <person name="Mallez S."/>
            <person name="Becker A."/>
            <person name="Gohl D.M."/>
            <person name="Silverstein K.A.T."/>
            <person name="Koren S."/>
            <person name="Bechman K.B."/>
            <person name="Herman A."/>
            <person name="Abrahante J.E."/>
            <person name="Garbe J."/>
        </authorList>
    </citation>
    <scope>NUCLEOTIDE SEQUENCE</scope>
    <source>
        <strain evidence="2">Duluth1</strain>
        <tissue evidence="2">Whole animal</tissue>
    </source>
</reference>